<keyword evidence="2" id="KW-0282">Flagellum</keyword>
<gene>
    <name evidence="2" type="primary">flgL</name>
    <name evidence="2" type="ORF">L2W38_01630</name>
</gene>
<dbReference type="Gene3D" id="1.20.1330.10">
    <property type="entry name" value="f41 fragment of flagellin, N-terminal domain"/>
    <property type="match status" value="2"/>
</dbReference>
<sequence length="1030" mass="110376">MRRVSNSMMYGGMMTDMHNNLARLLKMNKQGSTGKLHHKPSDSPIDVTRELSLSTTIYENEQYIRNMNDGLTWLKNTDSALNQIGEMIDRVRSLSVRAGSGALNDEEMDAIAQEMIELQEGIREAANYSVEGRYLLSGAATSVPAFQRDEEGHVIYAGNDYRVQFEMERGIVSDVSVTGKEVFPDDYTQYTLRSADVPTDFEWTGRNEIIQIQVGDRSVKIRIPEEDWEDDNYDSSTLTDYNRFRDPGELHPMSLDDIAETIESSVNMGDAGKLVSVQVIKDEDAGTQKLEIRSHTGEPISMISWPETDDIPMNQAVESLAVDDSVPGGYVLPSDGSIEIAIDDSQNITTLNFTAGMTLDQMADQISGQEGLVGKVIDSGTSSAKLIVVSSDENVKLNVTPEGGATNLFGTDPVASEAVSKPHDHSHIGLMGLLGMETSLQGTEYSEGATIASGLSDTNKVNFYIQSGNNRAEILVNSGPDMTLEDLAQEIRAVAGDWLEVVVQTDPGDGVAGPDVSGSNLENGTQRLVIRAKEAGAPVSMMDLATDGTNANTSLIQSMGLSTAVYAQGTANFPTGGDLDPNMPARMTVSVGERDYDLKLYSDDIATGGVVDNVKMAREIQRQVGKGPDGEDLIGFKELSSGGVALFATSGEPLQFVDRSFGDPSVDEYSAGLALQSGIASGIQGESVAENLAVDTGSGGVMRIEALGRSVDISVAPGDTMKDFSEKLRKYAGNWLNVSYVDTDLDDGTNDVRLSISAKDGSAVNVYDLEPAAMTAGGPGAAAAFGIDTAIRGAALPAGPVVVDDTTNTLTISVDGYEHTMDLRELDADGSGDLSHDEMTSVVDLINARFQGQDVEAQLYTDQAGDDHVILTSPKGYEITVSGDLANDFFGAATITSPDHGGTGPYGQVVTRRTGADYRQTDFFGMMEDLIDAVKGQDSEAITTLLGDIDNEIDSLLKCRTEEGALVKRYEGSSSRLTQNNGNYTELYSSISDTDLAKMAMEYMSAQSVYQAGLATIARIIQPTLVDFLS</sequence>
<reference evidence="2 3" key="1">
    <citation type="submission" date="2022-01" db="EMBL/GenBank/DDBJ databases">
        <title>Dethiosulfovibrio faecalis sp. nov., a novel proteolytic, non-sulfur-reducing bacterium isolated from a marine aquaculture solid waste bioreactor.</title>
        <authorList>
            <person name="Grabowski S."/>
            <person name="Apolinario E."/>
            <person name="Schneider N."/>
            <person name="Marshall C.W."/>
            <person name="Sowers K.R."/>
        </authorList>
    </citation>
    <scope>NUCLEOTIDE SEQUENCE [LARGE SCALE GENOMIC DNA]</scope>
    <source>
        <strain evidence="2 3">DSM 12537</strain>
    </source>
</reference>
<keyword evidence="3" id="KW-1185">Reference proteome</keyword>
<dbReference type="EMBL" id="JAKGUD010000001">
    <property type="protein sequence ID" value="MCF4141518.1"/>
    <property type="molecule type" value="Genomic_DNA"/>
</dbReference>
<dbReference type="NCBIfam" id="TIGR02550">
    <property type="entry name" value="flagell_flgL"/>
    <property type="match status" value="1"/>
</dbReference>
<dbReference type="InterPro" id="IPR001492">
    <property type="entry name" value="Flagellin"/>
</dbReference>
<dbReference type="PROSITE" id="PS00018">
    <property type="entry name" value="EF_HAND_1"/>
    <property type="match status" value="1"/>
</dbReference>
<proteinExistence type="predicted"/>
<dbReference type="SUPFAM" id="SSF64518">
    <property type="entry name" value="Phase 1 flagellin"/>
    <property type="match status" value="1"/>
</dbReference>
<accession>A0ABS9EJY7</accession>
<keyword evidence="2" id="KW-0966">Cell projection</keyword>
<dbReference type="InterPro" id="IPR013384">
    <property type="entry name" value="Flagell_FlgL"/>
</dbReference>
<keyword evidence="2" id="KW-0969">Cilium</keyword>
<dbReference type="InterPro" id="IPR001029">
    <property type="entry name" value="Flagellin_N"/>
</dbReference>
<comment type="caution">
    <text evidence="2">The sequence shown here is derived from an EMBL/GenBank/DDBJ whole genome shotgun (WGS) entry which is preliminary data.</text>
</comment>
<dbReference type="Pfam" id="PF00669">
    <property type="entry name" value="Flagellin_N"/>
    <property type="match status" value="1"/>
</dbReference>
<evidence type="ECO:0000313" key="2">
    <source>
        <dbReference type="EMBL" id="MCF4141518.1"/>
    </source>
</evidence>
<feature type="domain" description="Flagellin N-terminal" evidence="1">
    <location>
        <begin position="4"/>
        <end position="141"/>
    </location>
</feature>
<evidence type="ECO:0000313" key="3">
    <source>
        <dbReference type="Proteomes" id="UP001200430"/>
    </source>
</evidence>
<dbReference type="PANTHER" id="PTHR42792:SF1">
    <property type="entry name" value="FLAGELLAR HOOK-ASSOCIATED PROTEIN 3"/>
    <property type="match status" value="1"/>
</dbReference>
<name>A0ABS9EJY7_9BACT</name>
<dbReference type="RefSeq" id="WP_236097963.1">
    <property type="nucleotide sequence ID" value="NZ_JAKGUD010000001.1"/>
</dbReference>
<dbReference type="Proteomes" id="UP001200430">
    <property type="component" value="Unassembled WGS sequence"/>
</dbReference>
<evidence type="ECO:0000259" key="1">
    <source>
        <dbReference type="Pfam" id="PF00669"/>
    </source>
</evidence>
<protein>
    <submittedName>
        <fullName evidence="2">Flagellar hook-associated protein FlgL</fullName>
    </submittedName>
</protein>
<dbReference type="PANTHER" id="PTHR42792">
    <property type="entry name" value="FLAGELLIN"/>
    <property type="match status" value="1"/>
</dbReference>
<dbReference type="InterPro" id="IPR018247">
    <property type="entry name" value="EF_Hand_1_Ca_BS"/>
</dbReference>
<organism evidence="2 3">
    <name type="scientific">Dethiosulfovibrio marinus</name>
    <dbReference type="NCBI Taxonomy" id="133532"/>
    <lineage>
        <taxon>Bacteria</taxon>
        <taxon>Thermotogati</taxon>
        <taxon>Synergistota</taxon>
        <taxon>Synergistia</taxon>
        <taxon>Synergistales</taxon>
        <taxon>Dethiosulfovibrionaceae</taxon>
        <taxon>Dethiosulfovibrio</taxon>
    </lineage>
</organism>